<evidence type="ECO:0000256" key="1">
    <source>
        <dbReference type="SAM" id="Phobius"/>
    </source>
</evidence>
<keyword evidence="1" id="KW-0472">Membrane</keyword>
<name>A0A1M5SQB7_9BACT</name>
<dbReference type="Proteomes" id="UP000242592">
    <property type="component" value="Unassembled WGS sequence"/>
</dbReference>
<protein>
    <submittedName>
        <fullName evidence="2">Na+/H+ antiporter subunit</fullName>
    </submittedName>
</protein>
<dbReference type="Pfam" id="PF03334">
    <property type="entry name" value="PhaG_MnhG_YufB"/>
    <property type="match status" value="1"/>
</dbReference>
<sequence length="93" mass="10197">MTLSQTILIYIGVFFMIVGNFIALKSKFILKKIHYLSAGDTVGGIFILIAIMMSSTYFSKSLLALIILLLGSPSITYFIANTLSKRGRNIGDS</sequence>
<keyword evidence="3" id="KW-1185">Reference proteome</keyword>
<proteinExistence type="predicted"/>
<dbReference type="STRING" id="1123380.SAMN02745199_1008"/>
<keyword evidence="1" id="KW-1133">Transmembrane helix</keyword>
<dbReference type="RefSeq" id="WP_073072893.1">
    <property type="nucleotide sequence ID" value="NZ_FQXN01000003.1"/>
</dbReference>
<feature type="transmembrane region" description="Helical" evidence="1">
    <location>
        <begin position="35"/>
        <end position="55"/>
    </location>
</feature>
<dbReference type="GO" id="GO:0098662">
    <property type="term" value="P:inorganic cation transmembrane transport"/>
    <property type="evidence" value="ECO:0007669"/>
    <property type="project" value="InterPro"/>
</dbReference>
<feature type="transmembrane region" description="Helical" evidence="1">
    <location>
        <begin position="6"/>
        <end position="23"/>
    </location>
</feature>
<dbReference type="EMBL" id="FQXN01000003">
    <property type="protein sequence ID" value="SHH40630.1"/>
    <property type="molecule type" value="Genomic_DNA"/>
</dbReference>
<feature type="transmembrane region" description="Helical" evidence="1">
    <location>
        <begin position="61"/>
        <end position="80"/>
    </location>
</feature>
<dbReference type="InterPro" id="IPR005133">
    <property type="entry name" value="PhaG_MnhG_YufB"/>
</dbReference>
<reference evidence="3" key="1">
    <citation type="submission" date="2016-11" db="EMBL/GenBank/DDBJ databases">
        <authorList>
            <person name="Varghese N."/>
            <person name="Submissions S."/>
        </authorList>
    </citation>
    <scope>NUCLEOTIDE SEQUENCE [LARGE SCALE GENOMIC DNA]</scope>
    <source>
        <strain evidence="3">DSM 15807</strain>
    </source>
</reference>
<organism evidence="2 3">
    <name type="scientific">Thermosipho atlanticus DSM 15807</name>
    <dbReference type="NCBI Taxonomy" id="1123380"/>
    <lineage>
        <taxon>Bacteria</taxon>
        <taxon>Thermotogati</taxon>
        <taxon>Thermotogota</taxon>
        <taxon>Thermotogae</taxon>
        <taxon>Thermotogales</taxon>
        <taxon>Fervidobacteriaceae</taxon>
        <taxon>Thermosipho</taxon>
    </lineage>
</organism>
<gene>
    <name evidence="2" type="ORF">SAMN02745199_1008</name>
</gene>
<accession>A0A1M5SQB7</accession>
<dbReference type="GO" id="GO:0015297">
    <property type="term" value="F:antiporter activity"/>
    <property type="evidence" value="ECO:0007669"/>
    <property type="project" value="InterPro"/>
</dbReference>
<dbReference type="AlphaFoldDB" id="A0A1M5SQB7"/>
<evidence type="ECO:0000313" key="3">
    <source>
        <dbReference type="Proteomes" id="UP000242592"/>
    </source>
</evidence>
<keyword evidence="1" id="KW-0812">Transmembrane</keyword>
<evidence type="ECO:0000313" key="2">
    <source>
        <dbReference type="EMBL" id="SHH40630.1"/>
    </source>
</evidence>